<proteinExistence type="inferred from homology"/>
<name>A0AAD9QFE9_ACRCE</name>
<comment type="caution">
    <text evidence="10">The sequence shown here is derived from an EMBL/GenBank/DDBJ whole genome shotgun (WGS) entry which is preliminary data.</text>
</comment>
<dbReference type="InterPro" id="IPR005817">
    <property type="entry name" value="Wnt"/>
</dbReference>
<dbReference type="GO" id="GO:0005615">
    <property type="term" value="C:extracellular space"/>
    <property type="evidence" value="ECO:0007669"/>
    <property type="project" value="TreeGrafter"/>
</dbReference>
<dbReference type="Gene3D" id="3.30.2460.20">
    <property type="match status" value="1"/>
</dbReference>
<dbReference type="GO" id="GO:0005125">
    <property type="term" value="F:cytokine activity"/>
    <property type="evidence" value="ECO:0007669"/>
    <property type="project" value="TreeGrafter"/>
</dbReference>
<evidence type="ECO:0000256" key="3">
    <source>
        <dbReference type="ARBA" id="ARBA00022473"/>
    </source>
</evidence>
<feature type="chain" id="PRO_5042047224" description="Protein Wnt" evidence="9">
    <location>
        <begin position="24"/>
        <end position="333"/>
    </location>
</feature>
<keyword evidence="3 8" id="KW-0217">Developmental protein</keyword>
<organism evidence="10 11">
    <name type="scientific">Acropora cervicornis</name>
    <name type="common">Staghorn coral</name>
    <dbReference type="NCBI Taxonomy" id="6130"/>
    <lineage>
        <taxon>Eukaryota</taxon>
        <taxon>Metazoa</taxon>
        <taxon>Cnidaria</taxon>
        <taxon>Anthozoa</taxon>
        <taxon>Hexacorallia</taxon>
        <taxon>Scleractinia</taxon>
        <taxon>Astrocoeniina</taxon>
        <taxon>Acroporidae</taxon>
        <taxon>Acropora</taxon>
    </lineage>
</organism>
<sequence length="333" mass="37697">MTSLAAILVLASFALINNLGIMAQIKNDQIVAQEAYQLFSNIIREGGHLGLEECRKQFKNEIWNCSLNHKHIHKQLPIFVKTTLPYANRETAFVHAISTAAITHKITTKCKQGKIPGCNCAVIKKSHKPGDDWQWGGCSDNIRFGEKVTKRFIDSLEKGNDARGAFNLHNNEVGRKVVRSSTKRECKCHGMTGSCSLKTCWKELGPMKTVGSRLKQIYHSAARVLFENDQLKERINRQLRVVSSKEKKLVYLDVSPNYCLRNDTFGSPGMRGRTCRGDEAPLSKCRSLCERCGLQHHTVEKYKQIKCKCKFVWCCSVKCETCTSRYSLTTCTR</sequence>
<evidence type="ECO:0000313" key="10">
    <source>
        <dbReference type="EMBL" id="KAK2560287.1"/>
    </source>
</evidence>
<keyword evidence="6 8" id="KW-0879">Wnt signaling pathway</keyword>
<keyword evidence="5" id="KW-0272">Extracellular matrix</keyword>
<evidence type="ECO:0000256" key="6">
    <source>
        <dbReference type="ARBA" id="ARBA00022687"/>
    </source>
</evidence>
<evidence type="ECO:0000256" key="2">
    <source>
        <dbReference type="ARBA" id="ARBA00005683"/>
    </source>
</evidence>
<comment type="similarity">
    <text evidence="2 8">Belongs to the Wnt family.</text>
</comment>
<dbReference type="Pfam" id="PF00110">
    <property type="entry name" value="wnt"/>
    <property type="match status" value="1"/>
</dbReference>
<protein>
    <recommendedName>
        <fullName evidence="8">Protein Wnt</fullName>
    </recommendedName>
</protein>
<keyword evidence="4" id="KW-0964">Secreted</keyword>
<dbReference type="GO" id="GO:0045165">
    <property type="term" value="P:cell fate commitment"/>
    <property type="evidence" value="ECO:0007669"/>
    <property type="project" value="TreeGrafter"/>
</dbReference>
<reference evidence="10" key="1">
    <citation type="journal article" date="2023" name="G3 (Bethesda)">
        <title>Whole genome assembly and annotation of the endangered Caribbean coral Acropora cervicornis.</title>
        <authorList>
            <person name="Selwyn J.D."/>
            <person name="Vollmer S.V."/>
        </authorList>
    </citation>
    <scope>NUCLEOTIDE SEQUENCE</scope>
    <source>
        <strain evidence="10">K2</strain>
    </source>
</reference>
<reference evidence="10" key="2">
    <citation type="journal article" date="2023" name="Science">
        <title>Genomic signatures of disease resistance in endangered staghorn corals.</title>
        <authorList>
            <person name="Vollmer S.V."/>
            <person name="Selwyn J.D."/>
            <person name="Despard B.A."/>
            <person name="Roesel C.L."/>
        </authorList>
    </citation>
    <scope>NUCLEOTIDE SEQUENCE</scope>
    <source>
        <strain evidence="10">K2</strain>
    </source>
</reference>
<dbReference type="EMBL" id="JARQWQ010000037">
    <property type="protein sequence ID" value="KAK2560287.1"/>
    <property type="molecule type" value="Genomic_DNA"/>
</dbReference>
<dbReference type="AlphaFoldDB" id="A0AAD9QFE9"/>
<evidence type="ECO:0000313" key="11">
    <source>
        <dbReference type="Proteomes" id="UP001249851"/>
    </source>
</evidence>
<evidence type="ECO:0000256" key="9">
    <source>
        <dbReference type="SAM" id="SignalP"/>
    </source>
</evidence>
<dbReference type="PANTHER" id="PTHR12027:SF81">
    <property type="entry name" value="WNT INHIBITOR OF DORSAL PROTEIN"/>
    <property type="match status" value="1"/>
</dbReference>
<accession>A0AAD9QFE9</accession>
<dbReference type="InterPro" id="IPR043158">
    <property type="entry name" value="Wnt_C"/>
</dbReference>
<dbReference type="Proteomes" id="UP001249851">
    <property type="component" value="Unassembled WGS sequence"/>
</dbReference>
<dbReference type="GO" id="GO:0005109">
    <property type="term" value="F:frizzled binding"/>
    <property type="evidence" value="ECO:0007669"/>
    <property type="project" value="TreeGrafter"/>
</dbReference>
<keyword evidence="9" id="KW-0732">Signal</keyword>
<evidence type="ECO:0000256" key="7">
    <source>
        <dbReference type="ARBA" id="ARBA00023157"/>
    </source>
</evidence>
<evidence type="ECO:0000256" key="5">
    <source>
        <dbReference type="ARBA" id="ARBA00022530"/>
    </source>
</evidence>
<dbReference type="PANTHER" id="PTHR12027">
    <property type="entry name" value="WNT RELATED"/>
    <property type="match status" value="1"/>
</dbReference>
<dbReference type="CDD" id="cd13113">
    <property type="entry name" value="Wnt"/>
    <property type="match status" value="1"/>
</dbReference>
<comment type="function">
    <text evidence="8">Ligand for members of the frizzled family of seven transmembrane receptors.</text>
</comment>
<dbReference type="GO" id="GO:0060070">
    <property type="term" value="P:canonical Wnt signaling pathway"/>
    <property type="evidence" value="ECO:0007669"/>
    <property type="project" value="TreeGrafter"/>
</dbReference>
<evidence type="ECO:0000256" key="1">
    <source>
        <dbReference type="ARBA" id="ARBA00004498"/>
    </source>
</evidence>
<dbReference type="SMART" id="SM00097">
    <property type="entry name" value="WNT1"/>
    <property type="match status" value="1"/>
</dbReference>
<keyword evidence="7" id="KW-1015">Disulfide bond</keyword>
<evidence type="ECO:0000256" key="8">
    <source>
        <dbReference type="RuleBase" id="RU003500"/>
    </source>
</evidence>
<keyword evidence="11" id="KW-1185">Reference proteome</keyword>
<dbReference type="GO" id="GO:0030182">
    <property type="term" value="P:neuron differentiation"/>
    <property type="evidence" value="ECO:0007669"/>
    <property type="project" value="TreeGrafter"/>
</dbReference>
<gene>
    <name evidence="10" type="ORF">P5673_017281</name>
</gene>
<evidence type="ECO:0000256" key="4">
    <source>
        <dbReference type="ARBA" id="ARBA00022525"/>
    </source>
</evidence>
<comment type="subcellular location">
    <subcellularLocation>
        <location evidence="1 8">Secreted</location>
        <location evidence="1 8">Extracellular space</location>
        <location evidence="1 8">Extracellular matrix</location>
    </subcellularLocation>
</comment>
<feature type="signal peptide" evidence="9">
    <location>
        <begin position="1"/>
        <end position="23"/>
    </location>
</feature>
<dbReference type="PRINTS" id="PR01349">
    <property type="entry name" value="WNTPROTEIN"/>
</dbReference>